<dbReference type="SUPFAM" id="SSF53098">
    <property type="entry name" value="Ribonuclease H-like"/>
    <property type="match status" value="1"/>
</dbReference>
<feature type="compositionally biased region" description="Basic and acidic residues" evidence="1">
    <location>
        <begin position="64"/>
        <end position="75"/>
    </location>
</feature>
<dbReference type="Pfam" id="PF26013">
    <property type="entry name" value="DUF8004"/>
    <property type="match status" value="1"/>
</dbReference>
<protein>
    <recommendedName>
        <fullName evidence="2">RNase H type-1 domain-containing protein</fullName>
    </recommendedName>
</protein>
<feature type="compositionally biased region" description="Polar residues" evidence="1">
    <location>
        <begin position="233"/>
        <end position="250"/>
    </location>
</feature>
<dbReference type="PANTHER" id="PTHR39601">
    <property type="entry name" value="CHORIOGENIN HMINOR"/>
    <property type="match status" value="1"/>
</dbReference>
<feature type="region of interest" description="Disordered" evidence="1">
    <location>
        <begin position="887"/>
        <end position="971"/>
    </location>
</feature>
<feature type="domain" description="RNase H type-1" evidence="2">
    <location>
        <begin position="1067"/>
        <end position="1219"/>
    </location>
</feature>
<dbReference type="GO" id="GO:0004523">
    <property type="term" value="F:RNA-DNA hybrid ribonuclease activity"/>
    <property type="evidence" value="ECO:0007669"/>
    <property type="project" value="InterPro"/>
</dbReference>
<feature type="compositionally biased region" description="Basic and acidic residues" evidence="1">
    <location>
        <begin position="936"/>
        <end position="945"/>
    </location>
</feature>
<feature type="region of interest" description="Disordered" evidence="1">
    <location>
        <begin position="224"/>
        <end position="321"/>
    </location>
</feature>
<dbReference type="PANTHER" id="PTHR39601:SF2">
    <property type="entry name" value="CHORIOGENIN HMINOR"/>
    <property type="match status" value="1"/>
</dbReference>
<evidence type="ECO:0000259" key="2">
    <source>
        <dbReference type="PROSITE" id="PS50879"/>
    </source>
</evidence>
<evidence type="ECO:0000313" key="4">
    <source>
        <dbReference type="Proteomes" id="UP000007129"/>
    </source>
</evidence>
<dbReference type="EMBL" id="AHHD01000299">
    <property type="protein sequence ID" value="EKG15415.1"/>
    <property type="molecule type" value="Genomic_DNA"/>
</dbReference>
<gene>
    <name evidence="3" type="ORF">MPH_07387</name>
</gene>
<feature type="compositionally biased region" description="Basic and acidic residues" evidence="1">
    <location>
        <begin position="85"/>
        <end position="100"/>
    </location>
</feature>
<reference evidence="3 4" key="1">
    <citation type="journal article" date="2012" name="BMC Genomics">
        <title>Tools to kill: Genome of one of the most destructive plant pathogenic fungi Macrophomina phaseolina.</title>
        <authorList>
            <person name="Islam M.S."/>
            <person name="Haque M.S."/>
            <person name="Islam M.M."/>
            <person name="Emdad E.M."/>
            <person name="Halim A."/>
            <person name="Hossen Q.M.M."/>
            <person name="Hossain M.Z."/>
            <person name="Ahmed B."/>
            <person name="Rahim S."/>
            <person name="Rahman M.S."/>
            <person name="Alam M.M."/>
            <person name="Hou S."/>
            <person name="Wan X."/>
            <person name="Saito J.A."/>
            <person name="Alam M."/>
        </authorList>
    </citation>
    <scope>NUCLEOTIDE SEQUENCE [LARGE SCALE GENOMIC DNA]</scope>
    <source>
        <strain evidence="3 4">MS6</strain>
    </source>
</reference>
<feature type="region of interest" description="Disordered" evidence="1">
    <location>
        <begin position="1"/>
        <end position="139"/>
    </location>
</feature>
<dbReference type="STRING" id="1126212.K2SEZ5"/>
<dbReference type="AlphaFoldDB" id="K2SEZ5"/>
<evidence type="ECO:0000313" key="3">
    <source>
        <dbReference type="EMBL" id="EKG15415.1"/>
    </source>
</evidence>
<comment type="caution">
    <text evidence="3">The sequence shown here is derived from an EMBL/GenBank/DDBJ whole genome shotgun (WGS) entry which is preliminary data.</text>
</comment>
<dbReference type="VEuPathDB" id="FungiDB:MPH_07387"/>
<dbReference type="Gene3D" id="3.30.420.10">
    <property type="entry name" value="Ribonuclease H-like superfamily/Ribonuclease H"/>
    <property type="match status" value="1"/>
</dbReference>
<feature type="compositionally biased region" description="Low complexity" evidence="1">
    <location>
        <begin position="946"/>
        <end position="962"/>
    </location>
</feature>
<feature type="compositionally biased region" description="Polar residues" evidence="1">
    <location>
        <begin position="47"/>
        <end position="63"/>
    </location>
</feature>
<dbReference type="InterPro" id="IPR058317">
    <property type="entry name" value="DUF8004"/>
</dbReference>
<proteinExistence type="predicted"/>
<feature type="compositionally biased region" description="Polar residues" evidence="1">
    <location>
        <begin position="113"/>
        <end position="126"/>
    </location>
</feature>
<dbReference type="GO" id="GO:0003676">
    <property type="term" value="F:nucleic acid binding"/>
    <property type="evidence" value="ECO:0007669"/>
    <property type="project" value="InterPro"/>
</dbReference>
<name>K2SEZ5_MACPH</name>
<accession>K2SEZ5</accession>
<dbReference type="eggNOG" id="ENOG502RYFW">
    <property type="taxonomic scope" value="Eukaryota"/>
</dbReference>
<dbReference type="InParanoid" id="K2SEZ5"/>
<dbReference type="InterPro" id="IPR012337">
    <property type="entry name" value="RNaseH-like_sf"/>
</dbReference>
<evidence type="ECO:0000256" key="1">
    <source>
        <dbReference type="SAM" id="MobiDB-lite"/>
    </source>
</evidence>
<dbReference type="OrthoDB" id="5302380at2759"/>
<dbReference type="PROSITE" id="PS50879">
    <property type="entry name" value="RNASE_H_1"/>
    <property type="match status" value="1"/>
</dbReference>
<feature type="compositionally biased region" description="Polar residues" evidence="1">
    <location>
        <begin position="307"/>
        <end position="321"/>
    </location>
</feature>
<sequence length="1275" mass="144323">MSGRGATSRKAIKKNIEKTEKKKEAKEFADELARPPSESGWNLPIRGTSSNRRGSFTASISTHSSDRSRGSDKIRAATPGLFGSEAKDQKRYAVKGKETTAPRGRGGGVPPKSAQSTSETFHSNESYESDPRSAKGVPPHLSDREKVWANMKIWNGNGQPTLRWRGFEHDTDMYMPTGDCLVYFSEDNNSHNEPRPMLRVHIDKLQEARSSFLSNLVTYGEIEQEDYSPPPSVTGSATSPPAYPLTSSNLGYLDEDTISPTRDPSDRGMTSPSRQLAPQSVRSSESAYGVNHLLRNPRLSAFPTPPRSRTQSDVASSADLSNQEVEVTHEIWFPAPSYIKTPHAQRRHHVATRNFLALLYNKPIVGSDLFEMLSELQMVMDIMYELNEPNRRPNTAAIIVDYIVERRLDDVRGSLTNALGLLAWSEKLDVGWDQGYLESFVHAVGMLTRSSFDRPEFKRLSPVTRHNLEKAYNGMQIKVLNAEEKLSTFAFPELWHLPNVVANSPAFRASESFRDWLKRYFARTFEQWPPKTHQHGHWVTRELVHKLQGDFGAIYDVLINRDIVWTDNEARHTRKWEMVSKTAMTDIFSPDLPGMPITDMLISFDNQHGYLHIPHPYPLLPRRVSSLTAAPAKKKNIFGIGKKDKTASPRDPSEHMKISLAFGDATNINKLGMMLEANDLRDEFLEYEKAVAADLRDVPAADARLGRWLLLYGILQVLSTLSVDTEGIKYKSDVPYFLSPSLENCPPWPPARSLTGTRRVPSAVAVREASQRQSHCWLAPLRWEGGSEAAAVELNAGGEVPLVLTSSPRHNQFHHHHHQQNLQHLQEDEANTLLPPPPRSESRISELDGRLLNERDRKVRMHQFEQKLLAQRREFDEYEARFAGLRGATNHEDRPLTAVGEHPQQQQERRRRGSEKEYYGVVSAGAEGMLPPPLSRGRDRKESFSRPDVPLRSPLRSPPGSRMGRDREREKELPRRLMEYFVDEDDVEGKREGEFLPGALDDNKTTTTTTTTIVIIHMAITTNTKTAIPPYGKVHARVVLQHLNNHAWATRVANHFSTSGLAAARGNDGTLAIFSDGAKSERGGGFTTWAVVWRHPLSQQWVEEGGVLPDNKSNHSAEIFAFGQALVVARDALARFSGMLHTVKIFTDYNAILRSLAELATAPQARHGWRKDWFDRVLHHEGELWLEHPAVALDLHWVPSHAGIEGNVRADRRAGEEIEEHLARLEEEARRRAIEESYEWLERAEEDQRLEELKQLFDLQDWYFRPTPCWLRAAE</sequence>
<feature type="compositionally biased region" description="Polar residues" evidence="1">
    <location>
        <begin position="258"/>
        <end position="286"/>
    </location>
</feature>
<dbReference type="Proteomes" id="UP000007129">
    <property type="component" value="Unassembled WGS sequence"/>
</dbReference>
<organism evidence="3 4">
    <name type="scientific">Macrophomina phaseolina (strain MS6)</name>
    <name type="common">Charcoal rot fungus</name>
    <dbReference type="NCBI Taxonomy" id="1126212"/>
    <lineage>
        <taxon>Eukaryota</taxon>
        <taxon>Fungi</taxon>
        <taxon>Dikarya</taxon>
        <taxon>Ascomycota</taxon>
        <taxon>Pezizomycotina</taxon>
        <taxon>Dothideomycetes</taxon>
        <taxon>Dothideomycetes incertae sedis</taxon>
        <taxon>Botryosphaeriales</taxon>
        <taxon>Botryosphaeriaceae</taxon>
        <taxon>Macrophomina</taxon>
    </lineage>
</organism>
<dbReference type="InterPro" id="IPR036397">
    <property type="entry name" value="RNaseH_sf"/>
</dbReference>
<feature type="compositionally biased region" description="Basic and acidic residues" evidence="1">
    <location>
        <begin position="14"/>
        <end position="33"/>
    </location>
</feature>
<dbReference type="InterPro" id="IPR002156">
    <property type="entry name" value="RNaseH_domain"/>
</dbReference>
<dbReference type="CDD" id="cd09276">
    <property type="entry name" value="Rnase_HI_RT_non_LTR"/>
    <property type="match status" value="1"/>
</dbReference>
<dbReference type="HOGENOM" id="CLU_263585_0_0_1"/>